<organism evidence="1 2">
    <name type="scientific">Handelsmanbacteria sp. (strain RIFCSPLOWO2_12_FULL_64_10)</name>
    <dbReference type="NCBI Taxonomy" id="1817868"/>
    <lineage>
        <taxon>Bacteria</taxon>
        <taxon>Candidatus Handelsmaniibacteriota</taxon>
    </lineage>
</organism>
<evidence type="ECO:0008006" key="3">
    <source>
        <dbReference type="Google" id="ProtNLM"/>
    </source>
</evidence>
<evidence type="ECO:0000313" key="1">
    <source>
        <dbReference type="EMBL" id="OGG46533.1"/>
    </source>
</evidence>
<protein>
    <recommendedName>
        <fullName evidence="3">Gfo/Idh/MocA-like oxidoreductase C-terminal domain-containing protein</fullName>
    </recommendedName>
</protein>
<comment type="caution">
    <text evidence="1">The sequence shown here is derived from an EMBL/GenBank/DDBJ whole genome shotgun (WGS) entry which is preliminary data.</text>
</comment>
<proteinExistence type="predicted"/>
<name>A0A1F6CBM5_HANXR</name>
<evidence type="ECO:0000313" key="2">
    <source>
        <dbReference type="Proteomes" id="UP000178606"/>
    </source>
</evidence>
<dbReference type="EMBL" id="MFKF01000305">
    <property type="protein sequence ID" value="OGG46533.1"/>
    <property type="molecule type" value="Genomic_DNA"/>
</dbReference>
<accession>A0A1F6CBM5</accession>
<sequence>MTVGFERGGLGQWTWAGGIEVREAEEFQRIALTGGTLVRGPAGWSRSTPAGVERLQTPSGDEKALEALFVEDIAKGGTSWQADAWTAFDAAHIGLAAEMSAKENRRVVLKKVVVRDP</sequence>
<dbReference type="AlphaFoldDB" id="A0A1F6CBM5"/>
<reference evidence="1 2" key="1">
    <citation type="journal article" date="2016" name="Nat. Commun.">
        <title>Thousands of microbial genomes shed light on interconnected biogeochemical processes in an aquifer system.</title>
        <authorList>
            <person name="Anantharaman K."/>
            <person name="Brown C.T."/>
            <person name="Hug L.A."/>
            <person name="Sharon I."/>
            <person name="Castelle C.J."/>
            <person name="Probst A.J."/>
            <person name="Thomas B.C."/>
            <person name="Singh A."/>
            <person name="Wilkins M.J."/>
            <person name="Karaoz U."/>
            <person name="Brodie E.L."/>
            <person name="Williams K.H."/>
            <person name="Hubbard S.S."/>
            <person name="Banfield J.F."/>
        </authorList>
    </citation>
    <scope>NUCLEOTIDE SEQUENCE [LARGE SCALE GENOMIC DNA]</scope>
    <source>
        <strain evidence="2">RIFCSPLOWO2_12_FULL_64_10</strain>
    </source>
</reference>
<gene>
    <name evidence="1" type="ORF">A3F84_24135</name>
</gene>
<dbReference type="Proteomes" id="UP000178606">
    <property type="component" value="Unassembled WGS sequence"/>
</dbReference>